<sequence length="78" mass="8718">MNALKRRLDKLETTTTPRCSPAIKRWLGIPLTAAEAAQAEAEPVEPMDSEEAARFDEWWHDPSRGPWQSSRLSAGAAR</sequence>
<evidence type="ECO:0000313" key="3">
    <source>
        <dbReference type="Proteomes" id="UP001235664"/>
    </source>
</evidence>
<organism evidence="2 3">
    <name type="scientific">Qipengyuania benthica</name>
    <dbReference type="NCBI Taxonomy" id="3067651"/>
    <lineage>
        <taxon>Bacteria</taxon>
        <taxon>Pseudomonadati</taxon>
        <taxon>Pseudomonadota</taxon>
        <taxon>Alphaproteobacteria</taxon>
        <taxon>Sphingomonadales</taxon>
        <taxon>Erythrobacteraceae</taxon>
        <taxon>Qipengyuania</taxon>
    </lineage>
</organism>
<dbReference type="Proteomes" id="UP001235664">
    <property type="component" value="Unassembled WGS sequence"/>
</dbReference>
<feature type="region of interest" description="Disordered" evidence="1">
    <location>
        <begin position="37"/>
        <end position="78"/>
    </location>
</feature>
<keyword evidence="3" id="KW-1185">Reference proteome</keyword>
<feature type="compositionally biased region" description="Basic and acidic residues" evidence="1">
    <location>
        <begin position="51"/>
        <end position="63"/>
    </location>
</feature>
<comment type="caution">
    <text evidence="2">The sequence shown here is derived from an EMBL/GenBank/DDBJ whole genome shotgun (WGS) entry which is preliminary data.</text>
</comment>
<dbReference type="EMBL" id="JAVAIL010000003">
    <property type="protein sequence ID" value="MDP4540134.1"/>
    <property type="molecule type" value="Genomic_DNA"/>
</dbReference>
<gene>
    <name evidence="2" type="ORF">Q9K01_10895</name>
</gene>
<evidence type="ECO:0000256" key="1">
    <source>
        <dbReference type="SAM" id="MobiDB-lite"/>
    </source>
</evidence>
<accession>A0ABT9H9Y3</accession>
<reference evidence="2 3" key="1">
    <citation type="submission" date="2023-08" db="EMBL/GenBank/DDBJ databases">
        <title>genomic of DY56.</title>
        <authorList>
            <person name="Wang Y."/>
        </authorList>
    </citation>
    <scope>NUCLEOTIDE SEQUENCE [LARGE SCALE GENOMIC DNA]</scope>
    <source>
        <strain evidence="2 3">DY56-A-20</strain>
    </source>
</reference>
<proteinExistence type="predicted"/>
<name>A0ABT9H9Y3_9SPHN</name>
<evidence type="ECO:0000313" key="2">
    <source>
        <dbReference type="EMBL" id="MDP4540134.1"/>
    </source>
</evidence>
<dbReference type="RefSeq" id="WP_305930275.1">
    <property type="nucleotide sequence ID" value="NZ_JAVAIL010000003.1"/>
</dbReference>
<protein>
    <submittedName>
        <fullName evidence="2">Uncharacterized protein</fullName>
    </submittedName>
</protein>